<evidence type="ECO:0000256" key="1">
    <source>
        <dbReference type="ARBA" id="ARBA00022448"/>
    </source>
</evidence>
<evidence type="ECO:0000256" key="5">
    <source>
        <dbReference type="ARBA" id="ARBA00023004"/>
    </source>
</evidence>
<keyword evidence="3" id="KW-0479">Metal-binding</keyword>
<keyword evidence="7" id="KW-0812">Transmembrane</keyword>
<dbReference type="PROSITE" id="PS00198">
    <property type="entry name" value="4FE4S_FER_1"/>
    <property type="match status" value="1"/>
</dbReference>
<name>A0A5B8REJ1_9ZZZZ</name>
<dbReference type="InterPro" id="IPR014116">
    <property type="entry name" value="Cyt_c_oxidase_cbb3_FixG"/>
</dbReference>
<reference evidence="9" key="1">
    <citation type="submission" date="2019-06" db="EMBL/GenBank/DDBJ databases">
        <authorList>
            <person name="Murdoch R.W."/>
            <person name="Fathepure B."/>
        </authorList>
    </citation>
    <scope>NUCLEOTIDE SEQUENCE</scope>
</reference>
<gene>
    <name evidence="9" type="ORF">KBTEX_03629</name>
</gene>
<evidence type="ECO:0000256" key="6">
    <source>
        <dbReference type="ARBA" id="ARBA00023014"/>
    </source>
</evidence>
<dbReference type="InterPro" id="IPR032879">
    <property type="entry name" value="FixG_C"/>
</dbReference>
<evidence type="ECO:0000256" key="4">
    <source>
        <dbReference type="ARBA" id="ARBA00022982"/>
    </source>
</evidence>
<keyword evidence="5" id="KW-0408">Iron</keyword>
<dbReference type="GO" id="GO:0005886">
    <property type="term" value="C:plasma membrane"/>
    <property type="evidence" value="ECO:0007669"/>
    <property type="project" value="TreeGrafter"/>
</dbReference>
<evidence type="ECO:0000256" key="3">
    <source>
        <dbReference type="ARBA" id="ARBA00022723"/>
    </source>
</evidence>
<dbReference type="InterPro" id="IPR051684">
    <property type="entry name" value="Electron_Trans/Redox"/>
</dbReference>
<dbReference type="InterPro" id="IPR017900">
    <property type="entry name" value="4Fe4S_Fe_S_CS"/>
</dbReference>
<dbReference type="AlphaFoldDB" id="A0A5B8REJ1"/>
<dbReference type="FunFam" id="1.10.1060.10:FF:000015">
    <property type="entry name" value="Cytochrome c oxidase accessory protein CcoG"/>
    <property type="match status" value="1"/>
</dbReference>
<dbReference type="PANTHER" id="PTHR30176">
    <property type="entry name" value="FERREDOXIN-TYPE PROTEIN NAPH"/>
    <property type="match status" value="1"/>
</dbReference>
<keyword evidence="7" id="KW-1133">Transmembrane helix</keyword>
<evidence type="ECO:0000256" key="2">
    <source>
        <dbReference type="ARBA" id="ARBA00022485"/>
    </source>
</evidence>
<accession>A0A5B8REJ1</accession>
<dbReference type="GO" id="GO:0046872">
    <property type="term" value="F:metal ion binding"/>
    <property type="evidence" value="ECO:0007669"/>
    <property type="project" value="UniProtKB-KW"/>
</dbReference>
<protein>
    <recommendedName>
        <fullName evidence="8">4Fe-4S ferredoxin-type domain-containing protein</fullName>
    </recommendedName>
</protein>
<dbReference type="GO" id="GO:0051539">
    <property type="term" value="F:4 iron, 4 sulfur cluster binding"/>
    <property type="evidence" value="ECO:0007669"/>
    <property type="project" value="UniProtKB-KW"/>
</dbReference>
<keyword evidence="2" id="KW-0004">4Fe-4S</keyword>
<keyword evidence="1" id="KW-0813">Transport</keyword>
<evidence type="ECO:0000313" key="9">
    <source>
        <dbReference type="EMBL" id="QEA07280.1"/>
    </source>
</evidence>
<proteinExistence type="predicted"/>
<dbReference type="PANTHER" id="PTHR30176:SF3">
    <property type="entry name" value="FERREDOXIN-TYPE PROTEIN NAPH"/>
    <property type="match status" value="1"/>
</dbReference>
<keyword evidence="7" id="KW-0472">Membrane</keyword>
<feature type="domain" description="4Fe-4S ferredoxin-type" evidence="8">
    <location>
        <begin position="85"/>
        <end position="113"/>
    </location>
</feature>
<evidence type="ECO:0000259" key="8">
    <source>
        <dbReference type="PROSITE" id="PS51379"/>
    </source>
</evidence>
<dbReference type="Pfam" id="PF13746">
    <property type="entry name" value="Fer4_18"/>
    <property type="match status" value="1"/>
</dbReference>
<evidence type="ECO:0000256" key="7">
    <source>
        <dbReference type="SAM" id="Phobius"/>
    </source>
</evidence>
<keyword evidence="6" id="KW-0411">Iron-sulfur</keyword>
<keyword evidence="4" id="KW-0249">Electron transport</keyword>
<dbReference type="Pfam" id="PF11614">
    <property type="entry name" value="FixG_C"/>
    <property type="match status" value="1"/>
</dbReference>
<dbReference type="InterPro" id="IPR013783">
    <property type="entry name" value="Ig-like_fold"/>
</dbReference>
<dbReference type="Gene3D" id="2.60.40.10">
    <property type="entry name" value="Immunoglobulins"/>
    <property type="match status" value="1"/>
</dbReference>
<sequence>MGFFTPIRELSLRVLTLDLGPWETFWLVFYGFATWGNAGFMRENVCLYMCPYARFQSAMFDRDTLVISYDEARGEPRGPRKRGADPAELGLGDCIDCTLCVQVCPTGIDIRDGLQYECIACGACIDACDQVMDKMGYPRGLIRYTTENTLEGKPTRILRPRVIVYSVLLLALITGTLTAVAMRTPMRVDILPDRNALYRALDGGRIENVYDVKVLNMSQQAHTYTVSASGLPGITADTDPDRIEIASGEQRNVPVRLRVDASVMSTPGTDVELTVTSEDGSLSVTETTRFHGPFHRGE</sequence>
<organism evidence="9">
    <name type="scientific">uncultured organism</name>
    <dbReference type="NCBI Taxonomy" id="155900"/>
    <lineage>
        <taxon>unclassified sequences</taxon>
        <taxon>environmental samples</taxon>
    </lineage>
</organism>
<dbReference type="SUPFAM" id="SSF54862">
    <property type="entry name" value="4Fe-4S ferredoxins"/>
    <property type="match status" value="1"/>
</dbReference>
<feature type="transmembrane region" description="Helical" evidence="7">
    <location>
        <begin position="162"/>
        <end position="182"/>
    </location>
</feature>
<dbReference type="NCBIfam" id="TIGR02745">
    <property type="entry name" value="ccoG_rdxA_fixG"/>
    <property type="match status" value="1"/>
</dbReference>
<dbReference type="PROSITE" id="PS51379">
    <property type="entry name" value="4FE4S_FER_2"/>
    <property type="match status" value="1"/>
</dbReference>
<dbReference type="InterPro" id="IPR017896">
    <property type="entry name" value="4Fe4S_Fe-S-bd"/>
</dbReference>
<dbReference type="EMBL" id="MN079224">
    <property type="protein sequence ID" value="QEA07280.1"/>
    <property type="molecule type" value="Genomic_DNA"/>
</dbReference>